<dbReference type="STRING" id="6184.A0A430QFU9"/>
<evidence type="ECO:0000313" key="6">
    <source>
        <dbReference type="EMBL" id="RTG86568.1"/>
    </source>
</evidence>
<feature type="domain" description="RRM" evidence="5">
    <location>
        <begin position="581"/>
        <end position="662"/>
    </location>
</feature>
<evidence type="ECO:0000256" key="2">
    <source>
        <dbReference type="ARBA" id="ARBA00022884"/>
    </source>
</evidence>
<dbReference type="InterPro" id="IPR035979">
    <property type="entry name" value="RBD_domain_sf"/>
</dbReference>
<keyword evidence="2 3" id="KW-0694">RNA-binding</keyword>
<dbReference type="AlphaFoldDB" id="A0A430QFU9"/>
<dbReference type="InterPro" id="IPR012677">
    <property type="entry name" value="Nucleotide-bd_a/b_plait_sf"/>
</dbReference>
<evidence type="ECO:0000259" key="5">
    <source>
        <dbReference type="PROSITE" id="PS50102"/>
    </source>
</evidence>
<dbReference type="GO" id="GO:0003723">
    <property type="term" value="F:RNA binding"/>
    <property type="evidence" value="ECO:0007669"/>
    <property type="project" value="UniProtKB-UniRule"/>
</dbReference>
<evidence type="ECO:0000256" key="3">
    <source>
        <dbReference type="PROSITE-ProRule" id="PRU00176"/>
    </source>
</evidence>
<evidence type="ECO:0000256" key="4">
    <source>
        <dbReference type="SAM" id="MobiDB-lite"/>
    </source>
</evidence>
<dbReference type="InterPro" id="IPR050666">
    <property type="entry name" value="ESRP"/>
</dbReference>
<dbReference type="PROSITE" id="PS50102">
    <property type="entry name" value="RRM"/>
    <property type="match status" value="1"/>
</dbReference>
<dbReference type="SUPFAM" id="SSF54928">
    <property type="entry name" value="RNA-binding domain, RBD"/>
    <property type="match status" value="2"/>
</dbReference>
<proteinExistence type="predicted"/>
<protein>
    <submittedName>
        <fullName evidence="6">Epithelial splicing regulatory protein 1/2</fullName>
    </submittedName>
</protein>
<organism evidence="6 7">
    <name type="scientific">Schistosoma bovis</name>
    <name type="common">Blood fluke</name>
    <dbReference type="NCBI Taxonomy" id="6184"/>
    <lineage>
        <taxon>Eukaryota</taxon>
        <taxon>Metazoa</taxon>
        <taxon>Spiralia</taxon>
        <taxon>Lophotrochozoa</taxon>
        <taxon>Platyhelminthes</taxon>
        <taxon>Trematoda</taxon>
        <taxon>Digenea</taxon>
        <taxon>Strigeidida</taxon>
        <taxon>Schistosomatoidea</taxon>
        <taxon>Schistosomatidae</taxon>
        <taxon>Schistosoma</taxon>
    </lineage>
</organism>
<comment type="caution">
    <text evidence="6">The sequence shown here is derived from an EMBL/GenBank/DDBJ whole genome shotgun (WGS) entry which is preliminary data.</text>
</comment>
<feature type="region of interest" description="Disordered" evidence="4">
    <location>
        <begin position="885"/>
        <end position="905"/>
    </location>
</feature>
<name>A0A430QFU9_SCHBO</name>
<sequence>MNNTVNLIKSENLPHSEHSDETIEMCINHKHRYSDNFINEDNDGPSQIKRQCLSSIHSLNYITDNIKTKHQFQYWLVVTVVTAGKQGIELGSDQTPLIQFNGILGDFYENKIVDRIKISIRPENFTRIYRSSVDLINHKSQLQSNISTNHELKLDSYFLSHCNGCNNKINELPPSNIGKFIPSVELTKYTSTIHGVNISTEASEAAGLPDISEYEIQGLSFKESIIKISHWLKDHGVLDDLLSIDKSNILLIAENHQSVRNVIHAEAAYRNIDHELINCSPWLMYIDLIEFCQQSLFQFNSSKDDNNVSNNGITEQKENKEHHLHSIFDAAHALEIDSEETEVAAIKAEIMANIVIELTKKGYQVKDPEYVRYNYEHKTFSRKLKIMDSQVVEIRQVPWTATPATIAHYFTGLNVLPGGVAIRLTDGRRSNTAIVAFNDSKNAQLALARNQHHLCSSLMTEIANNTLDVHIMSSSSSNNHVTDNSNPTNQSCVNSRSECSTDGIQQIISGSMKPMYLQIYPASGKEFVQCAGCDQESVTKFLNQLTNGEQVVVRVRGLPYTTCDQESVTKFLNQLTNGEQVVVRVRGLPYTTCKKQIIEFFNIVQAPIMLNEQGIYLVTYPDQRPTGDAFILFSNDTIATKALTRHKDYLGDRYVELFKASPSEMVQVCHNVTLFQCSSSGQKTHSALSNIQSNGIIGVPLLNGGTQINCSNLVNFVNNSNTNSNNNKETYLSPALTHLKSAISTGALSNVQNLWNSGTIPLSLPYNLLTSSGTGLNSSGLNENVLLNNTLGGISPSIPMISPNNSSVNLNVLPNIPITNPLIRDLTDPTDPDCPFARPMPIGGACAMVQLNELPMETSRHDIRLYLGPANFAKVYRMRRMETIPNNTTNTNNTTTSTTTTNTNNNNNHTSSWLLSLKNITEAIQFIHDLISRPFTITTLYRNNQQFKVLSNIPTFALYNIDNNGKLSIIDLSNITYNIPIHRIHMASLLKWNRSNHSNYNWSRSTIKYPIKTKMNDQHIFNDTNLPIKYTSSFIKNYNIDNYIHSISSLNLSPTIVTNHDYESLLIPSSNSILSNNVDHSNVLLDYKTLSHLNTQSRYNLPNLTASMVMLTGLPIDVTQEELESLFKPVKNLLTAQPYFIPFQYHTNGTANFLANFNNPFDAQTAVHYCPNGSLRSNKYIIGAACLIPSTNTNNLNCITSSSSLSSLSQLHNFIIIIITNSAYSYN</sequence>
<dbReference type="Gene3D" id="3.30.70.330">
    <property type="match status" value="2"/>
</dbReference>
<evidence type="ECO:0000313" key="7">
    <source>
        <dbReference type="Proteomes" id="UP000290809"/>
    </source>
</evidence>
<evidence type="ECO:0000256" key="1">
    <source>
        <dbReference type="ARBA" id="ARBA00022737"/>
    </source>
</evidence>
<dbReference type="PANTHER" id="PTHR13976">
    <property type="entry name" value="HETEROGENEOUS NUCLEAR RIBONUCLEOPROTEIN-RELATED"/>
    <property type="match status" value="1"/>
</dbReference>
<accession>A0A430QFU9</accession>
<gene>
    <name evidence="6" type="ORF">DC041_0009590</name>
</gene>
<keyword evidence="7" id="KW-1185">Reference proteome</keyword>
<dbReference type="EMBL" id="QMKO01001787">
    <property type="protein sequence ID" value="RTG86568.1"/>
    <property type="molecule type" value="Genomic_DNA"/>
</dbReference>
<feature type="compositionally biased region" description="Low complexity" evidence="4">
    <location>
        <begin position="886"/>
        <end position="905"/>
    </location>
</feature>
<keyword evidence="1" id="KW-0677">Repeat</keyword>
<reference evidence="6 7" key="1">
    <citation type="journal article" date="2019" name="PLoS Pathog.">
        <title>Genome sequence of the bovine parasite Schistosoma bovis Tanzania.</title>
        <authorList>
            <person name="Oey H."/>
            <person name="Zakrzewski M."/>
            <person name="Gobert G."/>
            <person name="Gravermann K."/>
            <person name="Stoye J."/>
            <person name="Jones M."/>
            <person name="Mcmanus D."/>
            <person name="Krause L."/>
        </authorList>
    </citation>
    <scope>NUCLEOTIDE SEQUENCE [LARGE SCALE GENOMIC DNA]</scope>
    <source>
        <strain evidence="6 7">TAN1997</strain>
    </source>
</reference>
<dbReference type="Proteomes" id="UP000290809">
    <property type="component" value="Unassembled WGS sequence"/>
</dbReference>
<dbReference type="InterPro" id="IPR000504">
    <property type="entry name" value="RRM_dom"/>
</dbReference>